<feature type="region of interest" description="Disordered" evidence="1">
    <location>
        <begin position="226"/>
        <end position="248"/>
    </location>
</feature>
<dbReference type="Pfam" id="PF05458">
    <property type="entry name" value="Siva"/>
    <property type="match status" value="1"/>
</dbReference>
<name>A0A6S9J7I1_HETAK</name>
<feature type="compositionally biased region" description="Low complexity" evidence="1">
    <location>
        <begin position="226"/>
        <end position="238"/>
    </location>
</feature>
<evidence type="ECO:0000313" key="2">
    <source>
        <dbReference type="EMBL" id="CAE0636372.1"/>
    </source>
</evidence>
<protein>
    <submittedName>
        <fullName evidence="2">Uncharacterized protein</fullName>
    </submittedName>
</protein>
<accession>A0A6S9J7I1</accession>
<sequence>MDVDLGGIGRKRALPFGDDPCEKRHHFTLEGLATAKHSTGSPLGSAAFHHASLPPVPALQLNHPSSVHQVPPAAQPMESTAVGGWHGSSMIETRSSSTQKWPLQSHSPLKAMAPSQAHSNNGGGPQVNAFDLLRAGAARQAAPAQRPPAQPAVGLQCWVCVRKVLLRDIVQCRYCDRAVCLGCMTPCQSCRQAYCTRCCRPDFSQKYEEYFCPSCNHQGVDNNQHQRQQQMQTSLQQQAAGAPDGMEF</sequence>
<dbReference type="EMBL" id="HBIU01032807">
    <property type="protein sequence ID" value="CAE0636372.1"/>
    <property type="molecule type" value="Transcribed_RNA"/>
</dbReference>
<organism evidence="2">
    <name type="scientific">Heterosigma akashiwo</name>
    <name type="common">Chromophytic alga</name>
    <name type="synonym">Heterosigma carterae</name>
    <dbReference type="NCBI Taxonomy" id="2829"/>
    <lineage>
        <taxon>Eukaryota</taxon>
        <taxon>Sar</taxon>
        <taxon>Stramenopiles</taxon>
        <taxon>Ochrophyta</taxon>
        <taxon>Raphidophyceae</taxon>
        <taxon>Chattonellales</taxon>
        <taxon>Chattonellaceae</taxon>
        <taxon>Heterosigma</taxon>
    </lineage>
</organism>
<proteinExistence type="predicted"/>
<reference evidence="2" key="1">
    <citation type="submission" date="2021-01" db="EMBL/GenBank/DDBJ databases">
        <authorList>
            <person name="Corre E."/>
            <person name="Pelletier E."/>
            <person name="Niang G."/>
            <person name="Scheremetjew M."/>
            <person name="Finn R."/>
            <person name="Kale V."/>
            <person name="Holt S."/>
            <person name="Cochrane G."/>
            <person name="Meng A."/>
            <person name="Brown T."/>
            <person name="Cohen L."/>
        </authorList>
    </citation>
    <scope>NUCLEOTIDE SEQUENCE</scope>
    <source>
        <strain evidence="2">CCMP3107</strain>
    </source>
</reference>
<dbReference type="InterPro" id="IPR022773">
    <property type="entry name" value="Siva"/>
</dbReference>
<dbReference type="AlphaFoldDB" id="A0A6S9J7I1"/>
<evidence type="ECO:0000256" key="1">
    <source>
        <dbReference type="SAM" id="MobiDB-lite"/>
    </source>
</evidence>
<gene>
    <name evidence="2" type="ORF">HAKA00212_LOCUS15133</name>
</gene>